<comment type="caution">
    <text evidence="1">The sequence shown here is derived from an EMBL/GenBank/DDBJ whole genome shotgun (WGS) entry which is preliminary data.</text>
</comment>
<reference evidence="1" key="1">
    <citation type="journal article" date="2015" name="Nature">
        <title>Complex archaea that bridge the gap between prokaryotes and eukaryotes.</title>
        <authorList>
            <person name="Spang A."/>
            <person name="Saw J.H."/>
            <person name="Jorgensen S.L."/>
            <person name="Zaremba-Niedzwiedzka K."/>
            <person name="Martijn J."/>
            <person name="Lind A.E."/>
            <person name="van Eijk R."/>
            <person name="Schleper C."/>
            <person name="Guy L."/>
            <person name="Ettema T.J."/>
        </authorList>
    </citation>
    <scope>NUCLEOTIDE SEQUENCE</scope>
</reference>
<sequence>MLRLSMRLTMWVICVLGRLQHWVFVYANAPLVSRYIKGW</sequence>
<name>A0A0F9AWW9_9ZZZZ</name>
<accession>A0A0F9AWW9</accession>
<gene>
    <name evidence="1" type="ORF">LCGC14_2860420</name>
</gene>
<dbReference type="AlphaFoldDB" id="A0A0F9AWW9"/>
<proteinExistence type="predicted"/>
<evidence type="ECO:0000313" key="1">
    <source>
        <dbReference type="EMBL" id="KKK76761.1"/>
    </source>
</evidence>
<dbReference type="EMBL" id="LAZR01055266">
    <property type="protein sequence ID" value="KKK76761.1"/>
    <property type="molecule type" value="Genomic_DNA"/>
</dbReference>
<organism evidence="1">
    <name type="scientific">marine sediment metagenome</name>
    <dbReference type="NCBI Taxonomy" id="412755"/>
    <lineage>
        <taxon>unclassified sequences</taxon>
        <taxon>metagenomes</taxon>
        <taxon>ecological metagenomes</taxon>
    </lineage>
</organism>
<protein>
    <submittedName>
        <fullName evidence="1">Uncharacterized protein</fullName>
    </submittedName>
</protein>